<evidence type="ECO:0000313" key="20">
    <source>
        <dbReference type="Proteomes" id="UP001447188"/>
    </source>
</evidence>
<gene>
    <name evidence="19" type="primary">SFH5</name>
    <name evidence="19" type="ORF">Q9L58_006272</name>
</gene>
<evidence type="ECO:0000256" key="6">
    <source>
        <dbReference type="ARBA" id="ARBA00022490"/>
    </source>
</evidence>
<keyword evidence="5 16" id="KW-0813">Transport</keyword>
<comment type="similarity">
    <text evidence="3 16">Belongs to the SFH5 family.</text>
</comment>
<dbReference type="InterPro" id="IPR036273">
    <property type="entry name" value="CRAL/TRIO_N_dom_sf"/>
</dbReference>
<sequence>MSVTSPVWPDMEESHPLCVLHNELAALLREEPAHKIWGITLSPDPSHFSTKLILQKFLRANKGDKEKAKKQLEDTLHWRRTYFVNGKVDGGWDESKFENLAYITKETVKDAGAEREKEVVVTWNIYGDVKDFARTFSDVEEFLRWRVDLMERSIELLDLNSAKEPIPDWDSEHSTVDPYQSMQVHDYLQVSFFRTPAEVKNASKKTVELFQKYYPELLEKKFFVNVPFLMGWVYNAMKLLVAKETFKKLVMLSYGQELAKHMGSKSIPTTYGGDGKLLAESMDGHASAQAGSGTTSGEGAAVEDTNIPAPTDTISPVAVPVSPVSEAK</sequence>
<evidence type="ECO:0000256" key="2">
    <source>
        <dbReference type="ARBA" id="ARBA00004406"/>
    </source>
</evidence>
<evidence type="ECO:0000256" key="5">
    <source>
        <dbReference type="ARBA" id="ARBA00022448"/>
    </source>
</evidence>
<dbReference type="InterPro" id="IPR036865">
    <property type="entry name" value="CRAL-TRIO_dom_sf"/>
</dbReference>
<evidence type="ECO:0000256" key="12">
    <source>
        <dbReference type="ARBA" id="ARBA00023055"/>
    </source>
</evidence>
<dbReference type="SUPFAM" id="SSF46938">
    <property type="entry name" value="CRAL/TRIO N-terminal domain"/>
    <property type="match status" value="1"/>
</dbReference>
<evidence type="ECO:0000256" key="9">
    <source>
        <dbReference type="ARBA" id="ARBA00022824"/>
    </source>
</evidence>
<comment type="catalytic activity">
    <reaction evidence="14">
        <text>a 1,2-diacyl-sn-glycero-3-phospho-(1D-myo-inositol)(in) = a 1,2-diacyl-sn-glycero-3-phospho-(1D-myo-inositol)(out)</text>
        <dbReference type="Rhea" id="RHEA:38691"/>
        <dbReference type="ChEBI" id="CHEBI:57880"/>
    </reaction>
    <physiologicalReaction direction="left-to-right" evidence="14">
        <dbReference type="Rhea" id="RHEA:38692"/>
    </physiologicalReaction>
</comment>
<name>A0ABR3GFR6_9PEZI</name>
<dbReference type="Gene3D" id="3.40.525.10">
    <property type="entry name" value="CRAL-TRIO lipid binding domain"/>
    <property type="match status" value="1"/>
</dbReference>
<evidence type="ECO:0000256" key="10">
    <source>
        <dbReference type="ARBA" id="ARBA00022848"/>
    </source>
</evidence>
<protein>
    <recommendedName>
        <fullName evidence="4 16">Phosphatidylinositol transfer protein SFH5</fullName>
        <shortName evidence="16">PITP SFH5</shortName>
    </recommendedName>
</protein>
<dbReference type="InterPro" id="IPR042938">
    <property type="entry name" value="Sfh5"/>
</dbReference>
<keyword evidence="20" id="KW-1185">Reference proteome</keyword>
<feature type="domain" description="CRAL-TRIO" evidence="18">
    <location>
        <begin position="140"/>
        <end position="279"/>
    </location>
</feature>
<evidence type="ECO:0000256" key="11">
    <source>
        <dbReference type="ARBA" id="ARBA00023004"/>
    </source>
</evidence>
<evidence type="ECO:0000256" key="8">
    <source>
        <dbReference type="ARBA" id="ARBA00022723"/>
    </source>
</evidence>
<evidence type="ECO:0000256" key="13">
    <source>
        <dbReference type="ARBA" id="ARBA00023136"/>
    </source>
</evidence>
<evidence type="ECO:0000256" key="17">
    <source>
        <dbReference type="SAM" id="MobiDB-lite"/>
    </source>
</evidence>
<accession>A0ABR3GFR6</accession>
<evidence type="ECO:0000256" key="15">
    <source>
        <dbReference type="ARBA" id="ARBA00024180"/>
    </source>
</evidence>
<evidence type="ECO:0000256" key="4">
    <source>
        <dbReference type="ARBA" id="ARBA00018320"/>
    </source>
</evidence>
<keyword evidence="6 16" id="KW-0963">Cytoplasm</keyword>
<evidence type="ECO:0000256" key="3">
    <source>
        <dbReference type="ARBA" id="ARBA00006667"/>
    </source>
</evidence>
<dbReference type="PROSITE" id="PS50191">
    <property type="entry name" value="CRAL_TRIO"/>
    <property type="match status" value="1"/>
</dbReference>
<dbReference type="Pfam" id="PF00650">
    <property type="entry name" value="CRAL_TRIO"/>
    <property type="match status" value="1"/>
</dbReference>
<dbReference type="InterPro" id="IPR001251">
    <property type="entry name" value="CRAL-TRIO_dom"/>
</dbReference>
<comment type="function">
    <text evidence="15">Non-classical phosphatidylinositol (PtdIns) transfer protein (PITP), which exhibits PtdIns-binding/transfer activity in the absence of detectable PtdCho-binding/transfer activity. Regulates PtdIns(4,5)P2 homeostasis at the plasma membrane. Heme-binding protein that may play a role in organic oxidant-induced stress responses.</text>
</comment>
<evidence type="ECO:0000256" key="1">
    <source>
        <dbReference type="ARBA" id="ARBA00001970"/>
    </source>
</evidence>
<dbReference type="EMBL" id="JBBBZM010000085">
    <property type="protein sequence ID" value="KAL0634755.1"/>
    <property type="molecule type" value="Genomic_DNA"/>
</dbReference>
<dbReference type="Pfam" id="PF03765">
    <property type="entry name" value="CRAL_TRIO_N"/>
    <property type="match status" value="1"/>
</dbReference>
<keyword evidence="7" id="KW-0349">Heme</keyword>
<dbReference type="SUPFAM" id="SSF52087">
    <property type="entry name" value="CRAL/TRIO domain"/>
    <property type="match status" value="1"/>
</dbReference>
<comment type="cofactor">
    <cofactor evidence="1">
        <name>heme b</name>
        <dbReference type="ChEBI" id="CHEBI:60344"/>
    </cofactor>
</comment>
<evidence type="ECO:0000313" key="19">
    <source>
        <dbReference type="EMBL" id="KAL0634755.1"/>
    </source>
</evidence>
<evidence type="ECO:0000256" key="7">
    <source>
        <dbReference type="ARBA" id="ARBA00022617"/>
    </source>
</evidence>
<dbReference type="SMART" id="SM00516">
    <property type="entry name" value="SEC14"/>
    <property type="match status" value="1"/>
</dbReference>
<keyword evidence="13 16" id="KW-0472">Membrane</keyword>
<dbReference type="Proteomes" id="UP001447188">
    <property type="component" value="Unassembled WGS sequence"/>
</dbReference>
<keyword evidence="12 16" id="KW-0445">Lipid transport</keyword>
<reference evidence="19 20" key="1">
    <citation type="submission" date="2024-02" db="EMBL/GenBank/DDBJ databases">
        <title>Discinaceae phylogenomics.</title>
        <authorList>
            <person name="Dirks A.C."/>
            <person name="James T.Y."/>
        </authorList>
    </citation>
    <scope>NUCLEOTIDE SEQUENCE [LARGE SCALE GENOMIC DNA]</scope>
    <source>
        <strain evidence="19 20">ACD0624</strain>
    </source>
</reference>
<evidence type="ECO:0000256" key="14">
    <source>
        <dbReference type="ARBA" id="ARBA00024146"/>
    </source>
</evidence>
<dbReference type="SMART" id="SM01100">
    <property type="entry name" value="CRAL_TRIO_N"/>
    <property type="match status" value="1"/>
</dbReference>
<keyword evidence="11" id="KW-0408">Iron</keyword>
<organism evidence="19 20">
    <name type="scientific">Discina gigas</name>
    <dbReference type="NCBI Taxonomy" id="1032678"/>
    <lineage>
        <taxon>Eukaryota</taxon>
        <taxon>Fungi</taxon>
        <taxon>Dikarya</taxon>
        <taxon>Ascomycota</taxon>
        <taxon>Pezizomycotina</taxon>
        <taxon>Pezizomycetes</taxon>
        <taxon>Pezizales</taxon>
        <taxon>Discinaceae</taxon>
        <taxon>Discina</taxon>
    </lineage>
</organism>
<feature type="compositionally biased region" description="Low complexity" evidence="17">
    <location>
        <begin position="284"/>
        <end position="300"/>
    </location>
</feature>
<comment type="subcellular location">
    <subcellularLocation>
        <location evidence="16">Cytoplasm</location>
    </subcellularLocation>
    <subcellularLocation>
        <location evidence="2 16">Endoplasmic reticulum membrane</location>
        <topology evidence="2 16">Peripheral membrane protein</topology>
    </subcellularLocation>
    <subcellularLocation>
        <location evidence="16">Microsome membrane</location>
        <topology evidence="16">Peripheral membrane protein</topology>
    </subcellularLocation>
</comment>
<dbReference type="InterPro" id="IPR011074">
    <property type="entry name" value="CRAL/TRIO_N_dom"/>
</dbReference>
<dbReference type="PANTHER" id="PTHR47669:SF1">
    <property type="entry name" value="PHOSPHATIDYLINOSITOL TRANSFER PROTEIN SFH5"/>
    <property type="match status" value="1"/>
</dbReference>
<feature type="compositionally biased region" description="Low complexity" evidence="17">
    <location>
        <begin position="315"/>
        <end position="328"/>
    </location>
</feature>
<feature type="region of interest" description="Disordered" evidence="17">
    <location>
        <begin position="284"/>
        <end position="328"/>
    </location>
</feature>
<keyword evidence="8" id="KW-0479">Metal-binding</keyword>
<dbReference type="CDD" id="cd00170">
    <property type="entry name" value="SEC14"/>
    <property type="match status" value="1"/>
</dbReference>
<dbReference type="PANTHER" id="PTHR47669">
    <property type="entry name" value="PHOSPHATIDYLINOSITOL TRANSFER PROTEIN SFH5"/>
    <property type="match status" value="1"/>
</dbReference>
<evidence type="ECO:0000259" key="18">
    <source>
        <dbReference type="PROSITE" id="PS50191"/>
    </source>
</evidence>
<keyword evidence="10 16" id="KW-0492">Microsome</keyword>
<proteinExistence type="inferred from homology"/>
<comment type="caution">
    <text evidence="19">The sequence shown here is derived from an EMBL/GenBank/DDBJ whole genome shotgun (WGS) entry which is preliminary data.</text>
</comment>
<keyword evidence="9 16" id="KW-0256">Endoplasmic reticulum</keyword>
<evidence type="ECO:0000256" key="16">
    <source>
        <dbReference type="RuleBase" id="RU367059"/>
    </source>
</evidence>